<feature type="chain" id="PRO_5046572586" description="DUF3558 domain-containing protein" evidence="2">
    <location>
        <begin position="26"/>
        <end position="500"/>
    </location>
</feature>
<evidence type="ECO:0000256" key="1">
    <source>
        <dbReference type="SAM" id="MobiDB-lite"/>
    </source>
</evidence>
<gene>
    <name evidence="3" type="ORF">GCM10023320_42650</name>
</gene>
<organism evidence="3 4">
    <name type="scientific">Pseudonocardia adelaidensis</name>
    <dbReference type="NCBI Taxonomy" id="648754"/>
    <lineage>
        <taxon>Bacteria</taxon>
        <taxon>Bacillati</taxon>
        <taxon>Actinomycetota</taxon>
        <taxon>Actinomycetes</taxon>
        <taxon>Pseudonocardiales</taxon>
        <taxon>Pseudonocardiaceae</taxon>
        <taxon>Pseudonocardia</taxon>
    </lineage>
</organism>
<reference evidence="4" key="1">
    <citation type="journal article" date="2019" name="Int. J. Syst. Evol. Microbiol.">
        <title>The Global Catalogue of Microorganisms (GCM) 10K type strain sequencing project: providing services to taxonomists for standard genome sequencing and annotation.</title>
        <authorList>
            <consortium name="The Broad Institute Genomics Platform"/>
            <consortium name="The Broad Institute Genome Sequencing Center for Infectious Disease"/>
            <person name="Wu L."/>
            <person name="Ma J."/>
        </authorList>
    </citation>
    <scope>NUCLEOTIDE SEQUENCE [LARGE SCALE GENOMIC DNA]</scope>
    <source>
        <strain evidence="4">JCM 18302</strain>
    </source>
</reference>
<keyword evidence="2" id="KW-0732">Signal</keyword>
<proteinExistence type="predicted"/>
<feature type="signal peptide" evidence="2">
    <location>
        <begin position="1"/>
        <end position="25"/>
    </location>
</feature>
<dbReference type="Proteomes" id="UP001500804">
    <property type="component" value="Unassembled WGS sequence"/>
</dbReference>
<feature type="region of interest" description="Disordered" evidence="1">
    <location>
        <begin position="335"/>
        <end position="366"/>
    </location>
</feature>
<sequence length="500" mass="51231">MRVVMIRGAAAAVVVVLGALLTACATPIAGTPHAATGTAVPPGGGLPLDPEQARLAELFAQVRSWDICAMHDIEAAGRATGFVPDELLPYREPGICRLLMKEPSGVQEWELQIDVFPVIPTDGGGQPLDVGGVQLQQVRDSDESRCAYSYPIGTPGTEPWGIELSVFSIAGNKPPCDVAREYAGAIAPRMADPPLRTAGGTTPALDITASDPCAVAAAMVPAMADGQALGPAAVDVGDLEPYGCTVDVTAGDGPDARRLRGSVEFTITSASDLGGVTIGGFPGTSNQLGINCQAEFAPSDVRLAGNPEISPTVPVVEVVGECDRIDAIATAAAGAVGPPAGHAPRRDAQALGDLDPPPTAASAGAPFDPCTIAEGWRAYPDDVQPPTPRDPVPMTVRPQDPFKVGCKFNAGDMFSSLVWGLPTADGFSADPSQRNAGAVAAQFGGKPGVEETSTNAANGQPTCYSAVQISHGIAAMVTTLPAEPCRVNRAVLEQVARKVP</sequence>
<dbReference type="EMBL" id="BAABJO010000015">
    <property type="protein sequence ID" value="GAA5126570.1"/>
    <property type="molecule type" value="Genomic_DNA"/>
</dbReference>
<accession>A0ABP9NLX2</accession>
<evidence type="ECO:0008006" key="5">
    <source>
        <dbReference type="Google" id="ProtNLM"/>
    </source>
</evidence>
<dbReference type="PROSITE" id="PS51257">
    <property type="entry name" value="PROKAR_LIPOPROTEIN"/>
    <property type="match status" value="1"/>
</dbReference>
<comment type="caution">
    <text evidence="3">The sequence shown here is derived from an EMBL/GenBank/DDBJ whole genome shotgun (WGS) entry which is preliminary data.</text>
</comment>
<keyword evidence="4" id="KW-1185">Reference proteome</keyword>
<name>A0ABP9NLX2_9PSEU</name>
<evidence type="ECO:0000313" key="3">
    <source>
        <dbReference type="EMBL" id="GAA5126570.1"/>
    </source>
</evidence>
<protein>
    <recommendedName>
        <fullName evidence="5">DUF3558 domain-containing protein</fullName>
    </recommendedName>
</protein>
<evidence type="ECO:0000256" key="2">
    <source>
        <dbReference type="SAM" id="SignalP"/>
    </source>
</evidence>
<evidence type="ECO:0000313" key="4">
    <source>
        <dbReference type="Proteomes" id="UP001500804"/>
    </source>
</evidence>